<evidence type="ECO:0000313" key="2">
    <source>
        <dbReference type="EMBL" id="KAK1452638.1"/>
    </source>
</evidence>
<keyword evidence="1" id="KW-0812">Transmembrane</keyword>
<feature type="non-terminal residue" evidence="2">
    <location>
        <position position="1"/>
    </location>
</feature>
<organism evidence="2 3">
    <name type="scientific">Colletotrichum melonis</name>
    <dbReference type="NCBI Taxonomy" id="1209925"/>
    <lineage>
        <taxon>Eukaryota</taxon>
        <taxon>Fungi</taxon>
        <taxon>Dikarya</taxon>
        <taxon>Ascomycota</taxon>
        <taxon>Pezizomycotina</taxon>
        <taxon>Sordariomycetes</taxon>
        <taxon>Hypocreomycetidae</taxon>
        <taxon>Glomerellales</taxon>
        <taxon>Glomerellaceae</taxon>
        <taxon>Colletotrichum</taxon>
        <taxon>Colletotrichum acutatum species complex</taxon>
    </lineage>
</organism>
<accession>A0AAI9XKS8</accession>
<protein>
    <submittedName>
        <fullName evidence="2">Uncharacterized protein</fullName>
    </submittedName>
</protein>
<dbReference type="EMBL" id="MLGG01000036">
    <property type="protein sequence ID" value="KAK1452638.1"/>
    <property type="molecule type" value="Genomic_DNA"/>
</dbReference>
<sequence length="43" mass="5272">LTKFTYFIFNKKFNILKDLVYIFIKVILLNYGILREIIFNKTL</sequence>
<name>A0AAI9XKS8_9PEZI</name>
<dbReference type="AlphaFoldDB" id="A0AAI9XKS8"/>
<gene>
    <name evidence="2" type="ORF">CMEL01_16735</name>
</gene>
<reference evidence="2 3" key="1">
    <citation type="submission" date="2016-10" db="EMBL/GenBank/DDBJ databases">
        <title>The genome sequence of Colletotrichum fioriniae PJ7.</title>
        <authorList>
            <person name="Baroncelli R."/>
        </authorList>
    </citation>
    <scope>NUCLEOTIDE SEQUENCE [LARGE SCALE GENOMIC DNA]</scope>
    <source>
        <strain evidence="2">Col 31</strain>
    </source>
</reference>
<comment type="caution">
    <text evidence="2">The sequence shown here is derived from an EMBL/GenBank/DDBJ whole genome shotgun (WGS) entry which is preliminary data.</text>
</comment>
<evidence type="ECO:0000256" key="1">
    <source>
        <dbReference type="SAM" id="Phobius"/>
    </source>
</evidence>
<evidence type="ECO:0000313" key="3">
    <source>
        <dbReference type="Proteomes" id="UP001239795"/>
    </source>
</evidence>
<feature type="transmembrane region" description="Helical" evidence="1">
    <location>
        <begin position="20"/>
        <end position="38"/>
    </location>
</feature>
<keyword evidence="1" id="KW-1133">Transmembrane helix</keyword>
<keyword evidence="1" id="KW-0472">Membrane</keyword>
<dbReference type="Proteomes" id="UP001239795">
    <property type="component" value="Unassembled WGS sequence"/>
</dbReference>
<proteinExistence type="predicted"/>
<keyword evidence="3" id="KW-1185">Reference proteome</keyword>